<feature type="region of interest" description="Disordered" evidence="1">
    <location>
        <begin position="126"/>
        <end position="145"/>
    </location>
</feature>
<evidence type="ECO:0000256" key="2">
    <source>
        <dbReference type="SAM" id="Phobius"/>
    </source>
</evidence>
<keyword evidence="2" id="KW-0472">Membrane</keyword>
<sequence>MIKHNSLKQHNLVFYAFVFILLLVLLISLYPLIVPIRSGMTSGINKTSNVENNYKAPDGDTVYLSGDGVMNSPSYTETYSSLFHSLPQVFQEGMTSKRKKTSNVQYNTGSYIGPAGDTVYTSGSNQMNATATSSTPVQPYASTNPQPMDENMYILKSQIVPPVCPACPTVSSCPNNEPPPPCPSCARCPEPAFDCKKVPNYRSSDSSYLPMPILTDFSSFGM</sequence>
<keyword evidence="2" id="KW-1133">Transmembrane helix</keyword>
<dbReference type="EMBL" id="MN740705">
    <property type="protein sequence ID" value="QHU09069.1"/>
    <property type="molecule type" value="Genomic_DNA"/>
</dbReference>
<name>A0A6C0JU48_9ZZZZ</name>
<dbReference type="AlphaFoldDB" id="A0A6C0JU48"/>
<protein>
    <submittedName>
        <fullName evidence="3">Uncharacterized protein</fullName>
    </submittedName>
</protein>
<organism evidence="3">
    <name type="scientific">viral metagenome</name>
    <dbReference type="NCBI Taxonomy" id="1070528"/>
    <lineage>
        <taxon>unclassified sequences</taxon>
        <taxon>metagenomes</taxon>
        <taxon>organismal metagenomes</taxon>
    </lineage>
</organism>
<accession>A0A6C0JU48</accession>
<reference evidence="3" key="1">
    <citation type="journal article" date="2020" name="Nature">
        <title>Giant virus diversity and host interactions through global metagenomics.</title>
        <authorList>
            <person name="Schulz F."/>
            <person name="Roux S."/>
            <person name="Paez-Espino D."/>
            <person name="Jungbluth S."/>
            <person name="Walsh D.A."/>
            <person name="Denef V.J."/>
            <person name="McMahon K.D."/>
            <person name="Konstantinidis K.T."/>
            <person name="Eloe-Fadrosh E.A."/>
            <person name="Kyrpides N.C."/>
            <person name="Woyke T."/>
        </authorList>
    </citation>
    <scope>NUCLEOTIDE SEQUENCE</scope>
    <source>
        <strain evidence="3">GVMAG-S-1074260-58</strain>
    </source>
</reference>
<evidence type="ECO:0000313" key="3">
    <source>
        <dbReference type="EMBL" id="QHU09069.1"/>
    </source>
</evidence>
<proteinExistence type="predicted"/>
<evidence type="ECO:0000256" key="1">
    <source>
        <dbReference type="SAM" id="MobiDB-lite"/>
    </source>
</evidence>
<feature type="transmembrane region" description="Helical" evidence="2">
    <location>
        <begin position="12"/>
        <end position="33"/>
    </location>
</feature>
<keyword evidence="2" id="KW-0812">Transmembrane</keyword>